<name>X1G4S4_9ZZZZ</name>
<gene>
    <name evidence="2" type="ORF">S03H2_00672</name>
</gene>
<comment type="caution">
    <text evidence="2">The sequence shown here is derived from an EMBL/GenBank/DDBJ whole genome shotgun (WGS) entry which is preliminary data.</text>
</comment>
<evidence type="ECO:0000256" key="1">
    <source>
        <dbReference type="SAM" id="Phobius"/>
    </source>
</evidence>
<feature type="non-terminal residue" evidence="2">
    <location>
        <position position="1"/>
    </location>
</feature>
<protein>
    <recommendedName>
        <fullName evidence="3">Tip attachment protein J domain-containing protein</fullName>
    </recommendedName>
</protein>
<keyword evidence="1" id="KW-0812">Transmembrane</keyword>
<accession>X1G4S4</accession>
<keyword evidence="1" id="KW-0472">Membrane</keyword>
<dbReference type="AlphaFoldDB" id="X1G4S4"/>
<keyword evidence="1" id="KW-1133">Transmembrane helix</keyword>
<feature type="transmembrane region" description="Helical" evidence="1">
    <location>
        <begin position="319"/>
        <end position="341"/>
    </location>
</feature>
<proteinExistence type="predicted"/>
<dbReference type="EMBL" id="BARU01000153">
    <property type="protein sequence ID" value="GAH27998.1"/>
    <property type="molecule type" value="Genomic_DNA"/>
</dbReference>
<evidence type="ECO:0008006" key="3">
    <source>
        <dbReference type="Google" id="ProtNLM"/>
    </source>
</evidence>
<reference evidence="2" key="1">
    <citation type="journal article" date="2014" name="Front. Microbiol.">
        <title>High frequency of phylogenetically diverse reductive dehalogenase-homologous genes in deep subseafloor sedimentary metagenomes.</title>
        <authorList>
            <person name="Kawai M."/>
            <person name="Futagami T."/>
            <person name="Toyoda A."/>
            <person name="Takaki Y."/>
            <person name="Nishi S."/>
            <person name="Hori S."/>
            <person name="Arai W."/>
            <person name="Tsubouchi T."/>
            <person name="Morono Y."/>
            <person name="Uchiyama I."/>
            <person name="Ito T."/>
            <person name="Fujiyama A."/>
            <person name="Inagaki F."/>
            <person name="Takami H."/>
        </authorList>
    </citation>
    <scope>NUCLEOTIDE SEQUENCE</scope>
    <source>
        <strain evidence="2">Expedition CK06-06</strain>
    </source>
</reference>
<organism evidence="2">
    <name type="scientific">marine sediment metagenome</name>
    <dbReference type="NCBI Taxonomy" id="412755"/>
    <lineage>
        <taxon>unclassified sequences</taxon>
        <taxon>metagenomes</taxon>
        <taxon>ecological metagenomes</taxon>
    </lineage>
</organism>
<evidence type="ECO:0000313" key="2">
    <source>
        <dbReference type="EMBL" id="GAH27998.1"/>
    </source>
</evidence>
<sequence>AFMDKPDVYRCFFIERFTGTEAYNRPFWSHSVLDTKFIDNLWREPVPFNLSSAYGMAIAHHGDYCWLSTPYGVWRAKLTQESLDLTADVLSLKQELSESQGRLVVELRNDDGRYASPGSGDLSVLDIGCQLEVSPGYVTSQGSEVSSGLAFRLDAYEHTSSDGKSSLILYASDSWSLIENWRARHQFRWNKAIDEMSVKDILAFVLARVGLKLEVKSQSSVITGYYPDFTIHPDNRGDTIISKLLSFVPDVVFIEGNKAYVVNPQSTDNSVYAYGSSHPILEGKFRKGVWEFNRVQVEGYDPVSDEPVIVDTSGPSLNIMIKLMSIIALVLAPVLAGFSGLI</sequence>